<feature type="transmembrane region" description="Helical" evidence="1">
    <location>
        <begin position="12"/>
        <end position="39"/>
    </location>
</feature>
<dbReference type="AlphaFoldDB" id="A0AAW3WXA7"/>
<comment type="caution">
    <text evidence="2">The sequence shown here is derived from an EMBL/GenBank/DDBJ whole genome shotgun (WGS) entry which is preliminary data.</text>
</comment>
<feature type="non-terminal residue" evidence="2">
    <location>
        <position position="100"/>
    </location>
</feature>
<organism evidence="2 3">
    <name type="scientific">Serratia fonticola</name>
    <dbReference type="NCBI Taxonomy" id="47917"/>
    <lineage>
        <taxon>Bacteria</taxon>
        <taxon>Pseudomonadati</taxon>
        <taxon>Pseudomonadota</taxon>
        <taxon>Gammaproteobacteria</taxon>
        <taxon>Enterobacterales</taxon>
        <taxon>Yersiniaceae</taxon>
        <taxon>Serratia</taxon>
    </lineage>
</organism>
<proteinExistence type="predicted"/>
<dbReference type="RefSeq" id="WP_222438105.1">
    <property type="nucleotide sequence ID" value="NZ_JACNYO010000080.1"/>
</dbReference>
<evidence type="ECO:0000313" key="2">
    <source>
        <dbReference type="EMBL" id="MBC3215975.1"/>
    </source>
</evidence>
<keyword evidence="1" id="KW-1133">Transmembrane helix</keyword>
<name>A0AAW3WXA7_SERFO</name>
<feature type="transmembrane region" description="Helical" evidence="1">
    <location>
        <begin position="51"/>
        <end position="69"/>
    </location>
</feature>
<keyword evidence="1" id="KW-0812">Transmembrane</keyword>
<gene>
    <name evidence="2" type="ORF">H8J20_28105</name>
</gene>
<evidence type="ECO:0000313" key="3">
    <source>
        <dbReference type="Proteomes" id="UP000659084"/>
    </source>
</evidence>
<accession>A0AAW3WXA7</accession>
<evidence type="ECO:0000256" key="1">
    <source>
        <dbReference type="SAM" id="Phobius"/>
    </source>
</evidence>
<dbReference type="EMBL" id="JACNYO010000080">
    <property type="protein sequence ID" value="MBC3215975.1"/>
    <property type="molecule type" value="Genomic_DNA"/>
</dbReference>
<keyword evidence="1" id="KW-0472">Membrane</keyword>
<dbReference type="Proteomes" id="UP000659084">
    <property type="component" value="Unassembled WGS sequence"/>
</dbReference>
<sequence length="100" mass="11647">MVQRLKTTREGWAWVLKILYMVLAVPCLLFLALASLLTLSDVLKNGDLYQLFFYGMIWSALLIPVGIFAKRVISKRRILKVITNDIKHPDYFMPEHGYEM</sequence>
<protein>
    <submittedName>
        <fullName evidence="2">Ethanolamine utilization protein EutG</fullName>
    </submittedName>
</protein>
<reference evidence="2" key="1">
    <citation type="submission" date="2020-08" db="EMBL/GenBank/DDBJ databases">
        <title>Food and environmental bacterial isolates.</title>
        <authorList>
            <person name="Richter L."/>
            <person name="Du Plessis E.M."/>
            <person name="Duvenage S."/>
            <person name="Allam M."/>
            <person name="Korsten L."/>
        </authorList>
    </citation>
    <scope>NUCLEOTIDE SEQUENCE</scope>
    <source>
        <strain evidence="2">UPMP2127</strain>
    </source>
</reference>